<comment type="caution">
    <text evidence="10">The sequence shown here is derived from an EMBL/GenBank/DDBJ whole genome shotgun (WGS) entry which is preliminary data.</text>
</comment>
<evidence type="ECO:0000256" key="2">
    <source>
        <dbReference type="ARBA" id="ARBA00022527"/>
    </source>
</evidence>
<evidence type="ECO:0000256" key="7">
    <source>
        <dbReference type="ARBA" id="ARBA00047899"/>
    </source>
</evidence>
<evidence type="ECO:0000256" key="8">
    <source>
        <dbReference type="ARBA" id="ARBA00048679"/>
    </source>
</evidence>
<dbReference type="EMBL" id="PQXO01000047">
    <property type="protein sequence ID" value="TGO90899.1"/>
    <property type="molecule type" value="Genomic_DNA"/>
</dbReference>
<reference evidence="10 11" key="1">
    <citation type="submission" date="2017-12" db="EMBL/GenBank/DDBJ databases">
        <title>Comparative genomics of Botrytis spp.</title>
        <authorList>
            <person name="Valero-Jimenez C.A."/>
            <person name="Tapia P."/>
            <person name="Veloso J."/>
            <person name="Silva-Moreno E."/>
            <person name="Staats M."/>
            <person name="Valdes J.H."/>
            <person name="Van Kan J.A.L."/>
        </authorList>
    </citation>
    <scope>NUCLEOTIDE SEQUENCE [LARGE SCALE GENOMIC DNA]</scope>
    <source>
        <strain evidence="10 11">MUCL3349</strain>
    </source>
</reference>
<dbReference type="PANTHER" id="PTHR48012">
    <property type="entry name" value="STERILE20-LIKE KINASE, ISOFORM B-RELATED"/>
    <property type="match status" value="1"/>
</dbReference>
<evidence type="ECO:0000313" key="11">
    <source>
        <dbReference type="Proteomes" id="UP000297280"/>
    </source>
</evidence>
<evidence type="ECO:0000256" key="1">
    <source>
        <dbReference type="ARBA" id="ARBA00008874"/>
    </source>
</evidence>
<name>A0A4Z1L251_9HELO</name>
<dbReference type="SUPFAM" id="SSF56112">
    <property type="entry name" value="Protein kinase-like (PK-like)"/>
    <property type="match status" value="1"/>
</dbReference>
<protein>
    <recommendedName>
        <fullName evidence="9">Protein kinase domain-containing protein</fullName>
    </recommendedName>
</protein>
<evidence type="ECO:0000259" key="9">
    <source>
        <dbReference type="Pfam" id="PF00069"/>
    </source>
</evidence>
<evidence type="ECO:0000256" key="6">
    <source>
        <dbReference type="ARBA" id="ARBA00022840"/>
    </source>
</evidence>
<dbReference type="Gene3D" id="1.10.510.10">
    <property type="entry name" value="Transferase(Phosphotransferase) domain 1"/>
    <property type="match status" value="1"/>
</dbReference>
<comment type="similarity">
    <text evidence="1">Belongs to the protein kinase superfamily. STE Ser/Thr protein kinase family. STE20 subfamily.</text>
</comment>
<keyword evidence="6" id="KW-0067">ATP-binding</keyword>
<gene>
    <name evidence="10" type="ORF">BPOR_0047g00220</name>
</gene>
<evidence type="ECO:0000256" key="5">
    <source>
        <dbReference type="ARBA" id="ARBA00022777"/>
    </source>
</evidence>
<evidence type="ECO:0000313" key="10">
    <source>
        <dbReference type="EMBL" id="TGO90899.1"/>
    </source>
</evidence>
<comment type="catalytic activity">
    <reaction evidence="8">
        <text>L-seryl-[protein] + ATP = O-phospho-L-seryl-[protein] + ADP + H(+)</text>
        <dbReference type="Rhea" id="RHEA:17989"/>
        <dbReference type="Rhea" id="RHEA-COMP:9863"/>
        <dbReference type="Rhea" id="RHEA-COMP:11604"/>
        <dbReference type="ChEBI" id="CHEBI:15378"/>
        <dbReference type="ChEBI" id="CHEBI:29999"/>
        <dbReference type="ChEBI" id="CHEBI:30616"/>
        <dbReference type="ChEBI" id="CHEBI:83421"/>
        <dbReference type="ChEBI" id="CHEBI:456216"/>
        <dbReference type="EC" id="2.7.11.1"/>
    </reaction>
</comment>
<dbReference type="InterPro" id="IPR011009">
    <property type="entry name" value="Kinase-like_dom_sf"/>
</dbReference>
<dbReference type="InterPro" id="IPR050629">
    <property type="entry name" value="STE20/SPS1-PAK"/>
</dbReference>
<evidence type="ECO:0000256" key="3">
    <source>
        <dbReference type="ARBA" id="ARBA00022679"/>
    </source>
</evidence>
<dbReference type="STRING" id="87229.A0A4Z1L251"/>
<keyword evidence="3" id="KW-0808">Transferase</keyword>
<feature type="domain" description="Protein kinase" evidence="9">
    <location>
        <begin position="93"/>
        <end position="182"/>
    </location>
</feature>
<proteinExistence type="inferred from homology"/>
<dbReference type="GO" id="GO:0004674">
    <property type="term" value="F:protein serine/threonine kinase activity"/>
    <property type="evidence" value="ECO:0007669"/>
    <property type="project" value="UniProtKB-KW"/>
</dbReference>
<evidence type="ECO:0000256" key="4">
    <source>
        <dbReference type="ARBA" id="ARBA00022741"/>
    </source>
</evidence>
<dbReference type="InterPro" id="IPR000719">
    <property type="entry name" value="Prot_kinase_dom"/>
</dbReference>
<accession>A0A4Z1L251</accession>
<dbReference type="PANTHER" id="PTHR48012:SF10">
    <property type="entry name" value="FI20177P1"/>
    <property type="match status" value="1"/>
</dbReference>
<dbReference type="AlphaFoldDB" id="A0A4Z1L251"/>
<dbReference type="Proteomes" id="UP000297280">
    <property type="component" value="Unassembled WGS sequence"/>
</dbReference>
<sequence>MTNIINKASAMIYSRLTDLCLDSILPSRASSASILGGRYTNLLRVWLSDPWKDYEAIMPTTDEGSILACRNGTYFLKVNIGVYEGKNTELLLRALSKIQHPSISKIFDVYCYDSKVFVASEYPELPLVDLDFHIFHFDEWEIATIIKEVLRGSEYLLRQGVSCKDISMSNIRLSINGDIKIALNFNQYVYQRKEKNLNLLHAFLDLPILAEIAEDMMLPRYHMVGAINNGWSLEAFQFLSHCISGTVESMLKVITAYEMSKHPFLQQAKSPSKLAPRVRFAMEVLRLKAIIINE</sequence>
<organism evidence="10 11">
    <name type="scientific">Botrytis porri</name>
    <dbReference type="NCBI Taxonomy" id="87229"/>
    <lineage>
        <taxon>Eukaryota</taxon>
        <taxon>Fungi</taxon>
        <taxon>Dikarya</taxon>
        <taxon>Ascomycota</taxon>
        <taxon>Pezizomycotina</taxon>
        <taxon>Leotiomycetes</taxon>
        <taxon>Helotiales</taxon>
        <taxon>Sclerotiniaceae</taxon>
        <taxon>Botrytis</taxon>
    </lineage>
</organism>
<comment type="catalytic activity">
    <reaction evidence="7">
        <text>L-threonyl-[protein] + ATP = O-phospho-L-threonyl-[protein] + ADP + H(+)</text>
        <dbReference type="Rhea" id="RHEA:46608"/>
        <dbReference type="Rhea" id="RHEA-COMP:11060"/>
        <dbReference type="Rhea" id="RHEA-COMP:11605"/>
        <dbReference type="ChEBI" id="CHEBI:15378"/>
        <dbReference type="ChEBI" id="CHEBI:30013"/>
        <dbReference type="ChEBI" id="CHEBI:30616"/>
        <dbReference type="ChEBI" id="CHEBI:61977"/>
        <dbReference type="ChEBI" id="CHEBI:456216"/>
        <dbReference type="EC" id="2.7.11.1"/>
    </reaction>
</comment>
<dbReference type="GO" id="GO:0005737">
    <property type="term" value="C:cytoplasm"/>
    <property type="evidence" value="ECO:0007669"/>
    <property type="project" value="TreeGrafter"/>
</dbReference>
<keyword evidence="11" id="KW-1185">Reference proteome</keyword>
<keyword evidence="2" id="KW-0723">Serine/threonine-protein kinase</keyword>
<keyword evidence="4" id="KW-0547">Nucleotide-binding</keyword>
<dbReference type="GO" id="GO:0005524">
    <property type="term" value="F:ATP binding"/>
    <property type="evidence" value="ECO:0007669"/>
    <property type="project" value="UniProtKB-KW"/>
</dbReference>
<keyword evidence="5" id="KW-0418">Kinase</keyword>
<dbReference type="Pfam" id="PF00069">
    <property type="entry name" value="Pkinase"/>
    <property type="match status" value="1"/>
</dbReference>